<reference evidence="2" key="1">
    <citation type="submission" date="2021-05" db="EMBL/GenBank/DDBJ databases">
        <authorList>
            <person name="Alioto T."/>
            <person name="Alioto T."/>
            <person name="Gomez Garrido J."/>
        </authorList>
    </citation>
    <scope>NUCLEOTIDE SEQUENCE</scope>
</reference>
<dbReference type="InterPro" id="IPR005312">
    <property type="entry name" value="DUF1759"/>
</dbReference>
<dbReference type="PANTHER" id="PTHR47331">
    <property type="entry name" value="PHD-TYPE DOMAIN-CONTAINING PROTEIN"/>
    <property type="match status" value="1"/>
</dbReference>
<proteinExistence type="predicted"/>
<accession>A0A8D8S2C4</accession>
<dbReference type="Pfam" id="PF18701">
    <property type="entry name" value="DUF5641"/>
    <property type="match status" value="1"/>
</dbReference>
<dbReference type="PANTHER" id="PTHR47331:SF1">
    <property type="entry name" value="GAG-LIKE PROTEIN"/>
    <property type="match status" value="1"/>
</dbReference>
<dbReference type="Gene3D" id="3.10.10.10">
    <property type="entry name" value="HIV Type 1 Reverse Transcriptase, subunit A, domain 1"/>
    <property type="match status" value="1"/>
</dbReference>
<protein>
    <recommendedName>
        <fullName evidence="1">Integrase catalytic domain-containing protein</fullName>
    </recommendedName>
</protein>
<evidence type="ECO:0000259" key="1">
    <source>
        <dbReference type="PROSITE" id="PS50994"/>
    </source>
</evidence>
<dbReference type="InterPro" id="IPR043502">
    <property type="entry name" value="DNA/RNA_pol_sf"/>
</dbReference>
<sequence>MPTQEKLLGELKVLKDKRERYYLSLNDMHVLIPHLNTDVTKKAQFVARLANLENVYSGFDHIVNRIHEVNSQLDEGPEKLTDAFTSASQFDTMYYDCKAAATALAPPVVPPTITLNSSVHERPVERNHRPNLPVVQIPPFDGEYDKFPAFKSLYDALIHSQPMLAPIEKFSYLKSLVVGTAANSIVSISFNPESYQVAYDTLVQKYTNQRVVSNHICSKLFSALSKPCTSDSQLHLFLDTFNVHVQALKNAYGGDLGDFLLLFMGLRLLDPMTRQAFENMQAQRNATPTYLDLLKFVQGRVTATELLHSSPPAKPTTYSTYTKPMSKPVPKRAFVASVPSSTFVGNTVQPPSSPTTNARLCACCSGTHRLVECSKFLSMSVPARYDLLKSKKLCFACWGPHPRTECKSKFVCRTCGSRNHHTLLHHVEKPPVSFPFPGSSSAPSNHTPVLPNSLSCTSVVSTATSTSQVLLGTALVKIYDSFNHPHDVRVLLDPGSMLTIMSSSLATRLALPQTSCSVQISGIGGGPPQCASGSVKCTLFSRCNVSSLNVEAVILPKISSNIPSLPVSSTVVQRLANIQLADPHFFKPSSVDLLLGAQYYAAILDPSEPTVVGEPSLIPTIFGSLVIGVASSSHSPEVTCQSFHVSTNPTDVSLDEQLKKFWELEDIKTTIPASDEDIQCENHFQQTHYREETGTYVVRLPFRIHPPPDLGNNVAHAMTRLVKLEHQFNRNPTLKTLYHENLQEYLDNDFMTVAPKPSSYVMTHHGVLKESSTTSKLRVVFSPAERASPSHPSLNDLLLVGPKLQNDINDILVSFRTHRVTLTADVRRMYLAIKLHPEDSAYQQILWRQDPSKPAQHFQINRVCFGVASSPFHALRVIKQLIKDEGHNFPKAAKVLEDNIYVDDVVVGCNSIPEARDLRQQLSGLLAAGGFELRKWSSSHPEVLDDLSLDLLDNPHPMGGTQTRILGIQYDSTEDVFSYHVSPIDTCITKRQVLSQIARIFDLPGFLGPVVVWMKILMQKLWLLGLGWDDPLPDDLLTDWNLFVQEFSSLKTLKIPRHVMDTYVHPPELIGFADASSIAYAAVVYLRVVCSDQRVLVNLIRAKTRVVPVKPVTIPRLELTACHLLASVIDSLAPLCKTLNIQTMYLFSDSTVALAWLKTPPHLLKTFVANRVVGILDLTLPSQWNHVPTDQNPADLGSRGCFPSQIVDNDLWWHGPAFLQSSIDDWPVQTSPSVSIDNVPELKTPPVVCAVAAAEPVDGSLLERFSSLSRAQRVLAWCLRFKRNCQLPAATRLSGPLKITELRHSEICMIKLTQRLHYADVFSAIEKKGKLPYSLASLSPFVSEDILRVGGRIDKSPLPYDARHPYLVSARSHLSILIVRHYHALSLHGGPKLVQHLIQAKFFIPSLRNLTRKVIFQCVPCYRFNAKPRQPYMAELPVSRFEQGRPFIHVGVDLAGPFILKDGQRRNAPLIKAYFAVFVCFSTKAVHLEALTSLSADCFLACFDRFVARRGLPRLVYSDQGTNFKSAARQLDETYQFLEASSDSISDHLAKHSIEWKFNTPANPSANGICEANVRSVKSHLRHVLKDRPLYLLEFITLLCRIEACLNSRPLGVPSNLPEDGIDCLTPGHFLIGGPLLARPEVDWSITPENRLPRWDLLSKVIQHFWSRWKNEYLHSLIQRQKWLNPSVEPKPGDMVLVTSEATSPLQWPLARVLQVFPNSSDNVSRVLSLKTASGVLERPVRKLLILPFCT</sequence>
<dbReference type="PROSITE" id="PS50994">
    <property type="entry name" value="INTEGRASE"/>
    <property type="match status" value="1"/>
</dbReference>
<dbReference type="GO" id="GO:0003676">
    <property type="term" value="F:nucleic acid binding"/>
    <property type="evidence" value="ECO:0007669"/>
    <property type="project" value="InterPro"/>
</dbReference>
<dbReference type="InterPro" id="IPR001584">
    <property type="entry name" value="Integrase_cat-core"/>
</dbReference>
<dbReference type="InterPro" id="IPR036397">
    <property type="entry name" value="RNaseH_sf"/>
</dbReference>
<dbReference type="EMBL" id="HBUF01193713">
    <property type="protein sequence ID" value="CAG6659276.1"/>
    <property type="molecule type" value="Transcribed_RNA"/>
</dbReference>
<dbReference type="InterPro" id="IPR040676">
    <property type="entry name" value="DUF5641"/>
</dbReference>
<dbReference type="InterPro" id="IPR043128">
    <property type="entry name" value="Rev_trsase/Diguanyl_cyclase"/>
</dbReference>
<dbReference type="Pfam" id="PF05380">
    <property type="entry name" value="Peptidase_A17"/>
    <property type="match status" value="1"/>
</dbReference>
<dbReference type="Pfam" id="PF03564">
    <property type="entry name" value="DUF1759"/>
    <property type="match status" value="1"/>
</dbReference>
<dbReference type="InterPro" id="IPR008042">
    <property type="entry name" value="Retrotrans_Pao"/>
</dbReference>
<organism evidence="2">
    <name type="scientific">Cacopsylla melanoneura</name>
    <dbReference type="NCBI Taxonomy" id="428564"/>
    <lineage>
        <taxon>Eukaryota</taxon>
        <taxon>Metazoa</taxon>
        <taxon>Ecdysozoa</taxon>
        <taxon>Arthropoda</taxon>
        <taxon>Hexapoda</taxon>
        <taxon>Insecta</taxon>
        <taxon>Pterygota</taxon>
        <taxon>Neoptera</taxon>
        <taxon>Paraneoptera</taxon>
        <taxon>Hemiptera</taxon>
        <taxon>Sternorrhyncha</taxon>
        <taxon>Psylloidea</taxon>
        <taxon>Psyllidae</taxon>
        <taxon>Psyllinae</taxon>
        <taxon>Cacopsylla</taxon>
    </lineage>
</organism>
<dbReference type="Pfam" id="PF17921">
    <property type="entry name" value="Integrase_H2C2"/>
    <property type="match status" value="1"/>
</dbReference>
<dbReference type="SUPFAM" id="SSF56672">
    <property type="entry name" value="DNA/RNA polymerases"/>
    <property type="match status" value="1"/>
</dbReference>
<dbReference type="GO" id="GO:0042575">
    <property type="term" value="C:DNA polymerase complex"/>
    <property type="evidence" value="ECO:0007669"/>
    <property type="project" value="UniProtKB-ARBA"/>
</dbReference>
<dbReference type="Gene3D" id="3.30.70.270">
    <property type="match status" value="1"/>
</dbReference>
<feature type="domain" description="Integrase catalytic" evidence="1">
    <location>
        <begin position="1442"/>
        <end position="1635"/>
    </location>
</feature>
<evidence type="ECO:0000313" key="2">
    <source>
        <dbReference type="EMBL" id="CAG6659276.1"/>
    </source>
</evidence>
<dbReference type="GO" id="GO:0071897">
    <property type="term" value="P:DNA biosynthetic process"/>
    <property type="evidence" value="ECO:0007669"/>
    <property type="project" value="UniProtKB-ARBA"/>
</dbReference>
<dbReference type="Gene3D" id="3.30.420.10">
    <property type="entry name" value="Ribonuclease H-like superfamily/Ribonuclease H"/>
    <property type="match status" value="1"/>
</dbReference>
<dbReference type="GO" id="GO:0015074">
    <property type="term" value="P:DNA integration"/>
    <property type="evidence" value="ECO:0007669"/>
    <property type="project" value="InterPro"/>
</dbReference>
<dbReference type="InterPro" id="IPR012337">
    <property type="entry name" value="RNaseH-like_sf"/>
</dbReference>
<name>A0A8D8S2C4_9HEMI</name>
<dbReference type="SUPFAM" id="SSF53098">
    <property type="entry name" value="Ribonuclease H-like"/>
    <property type="match status" value="1"/>
</dbReference>
<dbReference type="InterPro" id="IPR041588">
    <property type="entry name" value="Integrase_H2C2"/>
</dbReference>